<dbReference type="Proteomes" id="UP000254337">
    <property type="component" value="Chromosome"/>
</dbReference>
<dbReference type="SUPFAM" id="SSF55781">
    <property type="entry name" value="GAF domain-like"/>
    <property type="match status" value="1"/>
</dbReference>
<dbReference type="Gene3D" id="3.30.450.40">
    <property type="match status" value="1"/>
</dbReference>
<keyword evidence="2" id="KW-0238">DNA-binding</keyword>
<dbReference type="KEGG" id="meg:DKB62_10560"/>
<proteinExistence type="predicted"/>
<feature type="domain" description="IclR-ED" evidence="5">
    <location>
        <begin position="74"/>
        <end position="256"/>
    </location>
</feature>
<dbReference type="GO" id="GO:0003677">
    <property type="term" value="F:DNA binding"/>
    <property type="evidence" value="ECO:0007669"/>
    <property type="project" value="UniProtKB-KW"/>
</dbReference>
<accession>A0A346B1H5</accession>
<protein>
    <submittedName>
        <fullName evidence="6">IclR family transcriptional regulator</fullName>
    </submittedName>
</protein>
<sequence length="256" mass="28550">MKEDASNKEKYILTSVDNTLSLLNLFFDYEELSVNDAAKLLGLSRSTVFRFMVTLENRGFLSKTDHATYRLGLNMFSLGMLAYNRMELAALIHPYLQDIARQTGETSHLGIVDDGIHIMFIDRALGTSQLKMETALGYRQLAHHTASGKAILGFQSDQVIREYIKRVSFQKLTPASLGDAGELLHLLDQVKREGYACDNEESELGLTCFAVPIVDATGRAVASISISGPTTRMKTHKKSHIVLLKHTVDELSRTLR</sequence>
<dbReference type="PANTHER" id="PTHR30136">
    <property type="entry name" value="HELIX-TURN-HELIX TRANSCRIPTIONAL REGULATOR, ICLR FAMILY"/>
    <property type="match status" value="1"/>
</dbReference>
<evidence type="ECO:0000313" key="6">
    <source>
        <dbReference type="EMBL" id="AXL21968.1"/>
    </source>
</evidence>
<dbReference type="Pfam" id="PF09339">
    <property type="entry name" value="HTH_IclR"/>
    <property type="match status" value="1"/>
</dbReference>
<organism evidence="6 7">
    <name type="scientific">Megasphaera stantonii</name>
    <dbReference type="NCBI Taxonomy" id="2144175"/>
    <lineage>
        <taxon>Bacteria</taxon>
        <taxon>Bacillati</taxon>
        <taxon>Bacillota</taxon>
        <taxon>Negativicutes</taxon>
        <taxon>Veillonellales</taxon>
        <taxon>Veillonellaceae</taxon>
        <taxon>Megasphaera</taxon>
    </lineage>
</organism>
<dbReference type="InterPro" id="IPR036388">
    <property type="entry name" value="WH-like_DNA-bd_sf"/>
</dbReference>
<keyword evidence="3" id="KW-0804">Transcription</keyword>
<gene>
    <name evidence="6" type="ORF">DKB62_10560</name>
</gene>
<dbReference type="GO" id="GO:0003700">
    <property type="term" value="F:DNA-binding transcription factor activity"/>
    <property type="evidence" value="ECO:0007669"/>
    <property type="project" value="TreeGrafter"/>
</dbReference>
<dbReference type="AlphaFoldDB" id="A0A346B1H5"/>
<dbReference type="PROSITE" id="PS51077">
    <property type="entry name" value="HTH_ICLR"/>
    <property type="match status" value="1"/>
</dbReference>
<evidence type="ECO:0000256" key="3">
    <source>
        <dbReference type="ARBA" id="ARBA00023163"/>
    </source>
</evidence>
<dbReference type="InterPro" id="IPR029016">
    <property type="entry name" value="GAF-like_dom_sf"/>
</dbReference>
<keyword evidence="7" id="KW-1185">Reference proteome</keyword>
<reference evidence="6 7" key="1">
    <citation type="submission" date="2018-05" db="EMBL/GenBank/DDBJ databases">
        <title>Complete genome sequence of Megasphaera sp. AJH120T, isolated from the ceca of a chicken.</title>
        <authorList>
            <person name="Maki J."/>
            <person name="Looft T."/>
        </authorList>
    </citation>
    <scope>NUCLEOTIDE SEQUENCE [LARGE SCALE GENOMIC DNA]</scope>
    <source>
        <strain evidence="6 7">AJH120</strain>
    </source>
</reference>
<dbReference type="RefSeq" id="WP_087476921.1">
    <property type="nucleotide sequence ID" value="NZ_CAUWMV010000032.1"/>
</dbReference>
<evidence type="ECO:0000256" key="2">
    <source>
        <dbReference type="ARBA" id="ARBA00023125"/>
    </source>
</evidence>
<evidence type="ECO:0000259" key="5">
    <source>
        <dbReference type="PROSITE" id="PS51078"/>
    </source>
</evidence>
<evidence type="ECO:0000259" key="4">
    <source>
        <dbReference type="PROSITE" id="PS51077"/>
    </source>
</evidence>
<dbReference type="InterPro" id="IPR036390">
    <property type="entry name" value="WH_DNA-bd_sf"/>
</dbReference>
<evidence type="ECO:0000313" key="7">
    <source>
        <dbReference type="Proteomes" id="UP000254337"/>
    </source>
</evidence>
<dbReference type="PANTHER" id="PTHR30136:SF35">
    <property type="entry name" value="HTH-TYPE TRANSCRIPTIONAL REGULATOR RV1719"/>
    <property type="match status" value="1"/>
</dbReference>
<keyword evidence="1" id="KW-0805">Transcription regulation</keyword>
<dbReference type="Gene3D" id="1.10.10.10">
    <property type="entry name" value="Winged helix-like DNA-binding domain superfamily/Winged helix DNA-binding domain"/>
    <property type="match status" value="1"/>
</dbReference>
<dbReference type="EMBL" id="CP029462">
    <property type="protein sequence ID" value="AXL21968.1"/>
    <property type="molecule type" value="Genomic_DNA"/>
</dbReference>
<dbReference type="OrthoDB" id="9791752at2"/>
<dbReference type="SMART" id="SM00346">
    <property type="entry name" value="HTH_ICLR"/>
    <property type="match status" value="1"/>
</dbReference>
<feature type="domain" description="HTH iclR-type" evidence="4">
    <location>
        <begin position="13"/>
        <end position="73"/>
    </location>
</feature>
<dbReference type="Pfam" id="PF01614">
    <property type="entry name" value="IclR_C"/>
    <property type="match status" value="1"/>
</dbReference>
<dbReference type="PROSITE" id="PS51078">
    <property type="entry name" value="ICLR_ED"/>
    <property type="match status" value="1"/>
</dbReference>
<dbReference type="InterPro" id="IPR005471">
    <property type="entry name" value="Tscrpt_reg_IclR_N"/>
</dbReference>
<dbReference type="InterPro" id="IPR014757">
    <property type="entry name" value="Tscrpt_reg_IclR_C"/>
</dbReference>
<dbReference type="SUPFAM" id="SSF46785">
    <property type="entry name" value="Winged helix' DNA-binding domain"/>
    <property type="match status" value="1"/>
</dbReference>
<evidence type="ECO:0000256" key="1">
    <source>
        <dbReference type="ARBA" id="ARBA00023015"/>
    </source>
</evidence>
<name>A0A346B1H5_9FIRM</name>
<dbReference type="GO" id="GO:0045892">
    <property type="term" value="P:negative regulation of DNA-templated transcription"/>
    <property type="evidence" value="ECO:0007669"/>
    <property type="project" value="TreeGrafter"/>
</dbReference>
<dbReference type="InterPro" id="IPR050707">
    <property type="entry name" value="HTH_MetabolicPath_Reg"/>
</dbReference>